<keyword evidence="5" id="KW-1185">Reference proteome</keyword>
<sequence>MPSALPLADALMLVYEQLLTKDRKMPATHTIMMKLVRLIIGTGMLTGVHPFTIADALAYIILLSPRIAIAATIDLTLFLTFLHDLYYGCIALMLAKLYSNSLFALFNSRIRSIGGRNTLYL</sequence>
<reference evidence="4 5" key="1">
    <citation type="journal article" date="2012" name="BMC Genomics">
        <title>Comparative genomics of the white-rot fungi, Phanerochaete carnosa and P. chrysosporium, to elucidate the genetic basis of the distinct wood types they colonize.</title>
        <authorList>
            <person name="Suzuki H."/>
            <person name="MacDonald J."/>
            <person name="Syed K."/>
            <person name="Salamov A."/>
            <person name="Hori C."/>
            <person name="Aerts A."/>
            <person name="Henrissat B."/>
            <person name="Wiebenga A."/>
            <person name="vanKuyk P.A."/>
            <person name="Barry K."/>
            <person name="Lindquist E."/>
            <person name="LaButti K."/>
            <person name="Lapidus A."/>
            <person name="Lucas S."/>
            <person name="Coutinho P."/>
            <person name="Gong Y."/>
            <person name="Samejima M."/>
            <person name="Mahadevan R."/>
            <person name="Abou-Zaid M."/>
            <person name="de Vries R.P."/>
            <person name="Igarashi K."/>
            <person name="Yadav J.S."/>
            <person name="Grigoriev I.V."/>
            <person name="Master E.R."/>
        </authorList>
    </citation>
    <scope>NUCLEOTIDE SEQUENCE [LARGE SCALE GENOMIC DNA]</scope>
    <source>
        <strain evidence="4 5">HHB-10118-sp</strain>
    </source>
</reference>
<dbReference type="KEGG" id="pco:PHACADRAFT_198306"/>
<dbReference type="EMBL" id="JH930475">
    <property type="protein sequence ID" value="EKM52243.1"/>
    <property type="molecule type" value="Genomic_DNA"/>
</dbReference>
<dbReference type="EMBL" id="JH930750">
    <property type="protein sequence ID" value="EKM48764.1"/>
    <property type="molecule type" value="Genomic_DNA"/>
</dbReference>
<feature type="transmembrane region" description="Helical" evidence="1">
    <location>
        <begin position="85"/>
        <end position="106"/>
    </location>
</feature>
<dbReference type="KEGG" id="pco:PHACADRAFT_202424"/>
<dbReference type="InterPro" id="IPR045339">
    <property type="entry name" value="DUF6534"/>
</dbReference>
<dbReference type="Proteomes" id="UP000008370">
    <property type="component" value="Unassembled WGS sequence"/>
</dbReference>
<dbReference type="GeneID" id="18911316"/>
<evidence type="ECO:0000313" key="5">
    <source>
        <dbReference type="Proteomes" id="UP000008370"/>
    </source>
</evidence>
<keyword evidence="1" id="KW-0812">Transmembrane</keyword>
<dbReference type="Pfam" id="PF20152">
    <property type="entry name" value="DUF6534"/>
    <property type="match status" value="1"/>
</dbReference>
<organism evidence="4 5">
    <name type="scientific">Phanerochaete carnosa (strain HHB-10118-sp)</name>
    <name type="common">White-rot fungus</name>
    <name type="synonym">Peniophora carnosa</name>
    <dbReference type="NCBI Taxonomy" id="650164"/>
    <lineage>
        <taxon>Eukaryota</taxon>
        <taxon>Fungi</taxon>
        <taxon>Dikarya</taxon>
        <taxon>Basidiomycota</taxon>
        <taxon>Agaricomycotina</taxon>
        <taxon>Agaricomycetes</taxon>
        <taxon>Polyporales</taxon>
        <taxon>Phanerochaetaceae</taxon>
        <taxon>Phanerochaete</taxon>
    </lineage>
</organism>
<protein>
    <recommendedName>
        <fullName evidence="2">DUF6534 domain-containing protein</fullName>
    </recommendedName>
</protein>
<evidence type="ECO:0000259" key="2">
    <source>
        <dbReference type="Pfam" id="PF20152"/>
    </source>
</evidence>
<dbReference type="RefSeq" id="XP_007398599.1">
    <property type="nucleotide sequence ID" value="XM_007398537.1"/>
</dbReference>
<dbReference type="GeneID" id="18911874"/>
<proteinExistence type="predicted"/>
<dbReference type="HOGENOM" id="CLU_2256573_0_0_1"/>
<dbReference type="InParanoid" id="K5VLF0"/>
<evidence type="ECO:0000313" key="3">
    <source>
        <dbReference type="EMBL" id="EKM48764.1"/>
    </source>
</evidence>
<gene>
    <name evidence="4" type="ORF">PHACADRAFT_198306</name>
    <name evidence="3" type="ORF">PHACADRAFT_202424</name>
</gene>
<dbReference type="RefSeq" id="XP_007402684.1">
    <property type="nucleotide sequence ID" value="XM_007402622.1"/>
</dbReference>
<dbReference type="AlphaFoldDB" id="K5VLF0"/>
<feature type="domain" description="DUF6534" evidence="2">
    <location>
        <begin position="12"/>
        <end position="109"/>
    </location>
</feature>
<evidence type="ECO:0000313" key="4">
    <source>
        <dbReference type="EMBL" id="EKM52243.1"/>
    </source>
</evidence>
<evidence type="ECO:0000256" key="1">
    <source>
        <dbReference type="SAM" id="Phobius"/>
    </source>
</evidence>
<keyword evidence="1" id="KW-0472">Membrane</keyword>
<accession>K5VLF0</accession>
<keyword evidence="1" id="KW-1133">Transmembrane helix</keyword>
<name>K5VLF0_PHACS</name>